<evidence type="ECO:0000313" key="2">
    <source>
        <dbReference type="EMBL" id="BBX69720.1"/>
    </source>
</evidence>
<protein>
    <submittedName>
        <fullName evidence="2">Uncharacterized protein</fullName>
    </submittedName>
</protein>
<dbReference type="RefSeq" id="WP_163723142.1">
    <property type="nucleotide sequence ID" value="NZ_AP022574.1"/>
</dbReference>
<dbReference type="Proteomes" id="UP000466514">
    <property type="component" value="Chromosome"/>
</dbReference>
<evidence type="ECO:0000313" key="3">
    <source>
        <dbReference type="Proteomes" id="UP000466514"/>
    </source>
</evidence>
<gene>
    <name evidence="2" type="ORF">MPSYJ_31810</name>
</gene>
<feature type="signal peptide" evidence="1">
    <location>
        <begin position="1"/>
        <end position="25"/>
    </location>
</feature>
<name>A0A7I7MD07_9MYCO</name>
<keyword evidence="1" id="KW-0732">Signal</keyword>
<dbReference type="KEGG" id="mpsc:MPSYJ_31810"/>
<proteinExistence type="predicted"/>
<reference evidence="2 3" key="1">
    <citation type="journal article" date="2019" name="Emerg. Microbes Infect.">
        <title>Comprehensive subspecies identification of 175 nontuberculous mycobacteria species based on 7547 genomic profiles.</title>
        <authorList>
            <person name="Matsumoto Y."/>
            <person name="Kinjo T."/>
            <person name="Motooka D."/>
            <person name="Nabeya D."/>
            <person name="Jung N."/>
            <person name="Uechi K."/>
            <person name="Horii T."/>
            <person name="Iida T."/>
            <person name="Fujita J."/>
            <person name="Nakamura S."/>
        </authorList>
    </citation>
    <scope>NUCLEOTIDE SEQUENCE [LARGE SCALE GENOMIC DNA]</scope>
    <source>
        <strain evidence="2 3">JCM 13323</strain>
    </source>
</reference>
<dbReference type="AlphaFoldDB" id="A0A7I7MD07"/>
<evidence type="ECO:0000256" key="1">
    <source>
        <dbReference type="SAM" id="SignalP"/>
    </source>
</evidence>
<organism evidence="2 3">
    <name type="scientific">Mycolicibacterium psychrotolerans</name>
    <dbReference type="NCBI Taxonomy" id="216929"/>
    <lineage>
        <taxon>Bacteria</taxon>
        <taxon>Bacillati</taxon>
        <taxon>Actinomycetota</taxon>
        <taxon>Actinomycetes</taxon>
        <taxon>Mycobacteriales</taxon>
        <taxon>Mycobacteriaceae</taxon>
        <taxon>Mycolicibacterium</taxon>
    </lineage>
</organism>
<dbReference type="EMBL" id="AP022574">
    <property type="protein sequence ID" value="BBX69720.1"/>
    <property type="molecule type" value="Genomic_DNA"/>
</dbReference>
<sequence length="101" mass="9571">MTFTKKTIAGFAVAGALAVPGIALAATAWAGPNGCTGAACYDANPGRQQAVEVGAQNGSGAGSGAFGAFTGPGLNQAGGADGYQTGLNNSAVAGNRQGNLP</sequence>
<feature type="chain" id="PRO_5029777000" evidence="1">
    <location>
        <begin position="26"/>
        <end position="101"/>
    </location>
</feature>
<keyword evidence="3" id="KW-1185">Reference proteome</keyword>
<accession>A0A7I7MD07</accession>